<dbReference type="AlphaFoldDB" id="A0A7K1J6P9"/>
<dbReference type="Pfam" id="PF00150">
    <property type="entry name" value="Cellulase"/>
    <property type="match status" value="1"/>
</dbReference>
<feature type="transmembrane region" description="Helical" evidence="9">
    <location>
        <begin position="147"/>
        <end position="171"/>
    </location>
</feature>
<evidence type="ECO:0000256" key="9">
    <source>
        <dbReference type="SAM" id="Phobius"/>
    </source>
</evidence>
<keyword evidence="6" id="KW-0326">Glycosidase</keyword>
<name>A0A7K1J6P9_9BIFI</name>
<dbReference type="Proteomes" id="UP000487882">
    <property type="component" value="Unassembled WGS sequence"/>
</dbReference>
<feature type="domain" description="Carbohydrate binding X2" evidence="12">
    <location>
        <begin position="608"/>
        <end position="681"/>
    </location>
</feature>
<evidence type="ECO:0000259" key="13">
    <source>
        <dbReference type="Pfam" id="PF18448"/>
    </source>
</evidence>
<dbReference type="Pfam" id="PF18448">
    <property type="entry name" value="CBM46"/>
    <property type="match status" value="1"/>
</dbReference>
<dbReference type="Pfam" id="PF03442">
    <property type="entry name" value="CBM_X2"/>
    <property type="match status" value="1"/>
</dbReference>
<keyword evidence="7" id="KW-0624">Polysaccharide degradation</keyword>
<dbReference type="EMBL" id="WNLP01000009">
    <property type="protein sequence ID" value="MUH60292.1"/>
    <property type="molecule type" value="Genomic_DNA"/>
</dbReference>
<evidence type="ECO:0000256" key="5">
    <source>
        <dbReference type="ARBA" id="ARBA00023277"/>
    </source>
</evidence>
<feature type="region of interest" description="Disordered" evidence="8">
    <location>
        <begin position="102"/>
        <end position="137"/>
    </location>
</feature>
<evidence type="ECO:0000256" key="1">
    <source>
        <dbReference type="ARBA" id="ARBA00005641"/>
    </source>
</evidence>
<reference evidence="14 15" key="1">
    <citation type="submission" date="2019-09" db="EMBL/GenBank/DDBJ databases">
        <title>Bifidobacterium canis sp. nov., isolated from the digestive tract of German Shepherd dog puppy.</title>
        <authorList>
            <person name="Bunesova V."/>
        </authorList>
    </citation>
    <scope>NUCLEOTIDE SEQUENCE [LARGE SCALE GENOMIC DNA]</scope>
    <source>
        <strain evidence="14 15">GSD1FS</strain>
    </source>
</reference>
<evidence type="ECO:0000259" key="12">
    <source>
        <dbReference type="Pfam" id="PF03442"/>
    </source>
</evidence>
<feature type="domain" description="Glycoside hydrolase family 5" evidence="11">
    <location>
        <begin position="274"/>
        <end position="568"/>
    </location>
</feature>
<dbReference type="InterPro" id="IPR050386">
    <property type="entry name" value="Glycosyl_hydrolase_5"/>
</dbReference>
<dbReference type="Gene3D" id="3.20.20.80">
    <property type="entry name" value="Glycosidases"/>
    <property type="match status" value="1"/>
</dbReference>
<accession>A0A7K1J6P9</accession>
<feature type="signal peptide" evidence="10">
    <location>
        <begin position="1"/>
        <end position="15"/>
    </location>
</feature>
<evidence type="ECO:0000256" key="2">
    <source>
        <dbReference type="ARBA" id="ARBA00022729"/>
    </source>
</evidence>
<feature type="chain" id="PRO_5039145810" evidence="10">
    <location>
        <begin position="16"/>
        <end position="803"/>
    </location>
</feature>
<comment type="similarity">
    <text evidence="1">Belongs to the glycosyl hydrolase 5 (cellulase A) family.</text>
</comment>
<dbReference type="SUPFAM" id="SSF81296">
    <property type="entry name" value="E set domains"/>
    <property type="match status" value="1"/>
</dbReference>
<keyword evidence="2 10" id="KW-0732">Signal</keyword>
<evidence type="ECO:0000256" key="4">
    <source>
        <dbReference type="ARBA" id="ARBA00023001"/>
    </source>
</evidence>
<keyword evidence="9" id="KW-0472">Membrane</keyword>
<dbReference type="InterPro" id="IPR005102">
    <property type="entry name" value="Carbo-bd_X2"/>
</dbReference>
<evidence type="ECO:0000256" key="10">
    <source>
        <dbReference type="SAM" id="SignalP"/>
    </source>
</evidence>
<dbReference type="InterPro" id="IPR001547">
    <property type="entry name" value="Glyco_hydro_5"/>
</dbReference>
<dbReference type="GO" id="GO:0030245">
    <property type="term" value="P:cellulose catabolic process"/>
    <property type="evidence" value="ECO:0007669"/>
    <property type="project" value="UniProtKB-KW"/>
</dbReference>
<dbReference type="InterPro" id="IPR040946">
    <property type="entry name" value="CBM46"/>
</dbReference>
<feature type="transmembrane region" description="Helical" evidence="9">
    <location>
        <begin position="183"/>
        <end position="204"/>
    </location>
</feature>
<evidence type="ECO:0000313" key="14">
    <source>
        <dbReference type="EMBL" id="MUH60292.1"/>
    </source>
</evidence>
<sequence length="803" mass="86896">MVAACFAMMAPSALAEETNPAQQITVTAQNIGDGKYLLDVTNNGSEDLTDVHGVTTVPQELTKLGLDPTYEWKTGELAAGKSAHAQRNGTDLVLTLKETAQQPAGGNAGNAGTAQGNNSSVDNAAAASSVSGKNAKNANDMHNAKQVLAATGSATLALGLVALAAVCIGAPLVSSNGTVRRRVIGTTAGVVSLAVALALVAPGAQKASAAEVNAEAKNVPTTLTYRNTDYTLTSDITVSYEKVDANTLNSVEYAKAMGAGWNLGNQFDGEDTDLSKPDTGEEAWGNPKITRELIHSVKEQGYSNIRIPMTVDRRSTQGADGHWTIDANWLKRYKEVVDWAVDEGLYVMINVHHDSWIWLKNWNGDTSASEYTRFTDYWKQLSQYFANDSGKICFETINEPQFAEGTDEQKQTKLDTLNKAAYSIIRGTKGNETRMIVIATMNTGAEDFKLEATQKFISNLNDPYVMATVHYYSEWVFSANLGKTRFDETIFGDPSYTPRTAIDQLMNKLDAHFSANNIGVCIGEFGLLAYDSASDDALQSGEELKYYEYVAYQANQHGYSYDFWDNGSGIDRTNPNYTWKKPAVGATLAQAALKGRSSYTKGLNTLFYETAPTEDAKLPLELNGNTFQGIDGLTEGTDYTYDDASATLTLTRDYLTRVYNAKGADGICADLQLKFSAGPAWNQYIVRVTQPAASRASASGTRADGIAIPVDFNGNEVMSITAMQDGQRVGPNSSWWNWLQNGEAFQIKYDSADRVHGTITMRSSFFNDASVKDGTVTLEVTFQNGMTLSIPFTIAGSAVSYGN</sequence>
<keyword evidence="3" id="KW-0378">Hydrolase</keyword>
<keyword evidence="4" id="KW-0136">Cellulose degradation</keyword>
<keyword evidence="15" id="KW-1185">Reference proteome</keyword>
<dbReference type="GO" id="GO:0005576">
    <property type="term" value="C:extracellular region"/>
    <property type="evidence" value="ECO:0007669"/>
    <property type="project" value="TreeGrafter"/>
</dbReference>
<protein>
    <submittedName>
        <fullName evidence="14">Endoglucanase</fullName>
    </submittedName>
</protein>
<dbReference type="InterPro" id="IPR017853">
    <property type="entry name" value="GH"/>
</dbReference>
<dbReference type="Gene3D" id="2.60.40.10">
    <property type="entry name" value="Immunoglobulins"/>
    <property type="match status" value="1"/>
</dbReference>
<evidence type="ECO:0000256" key="8">
    <source>
        <dbReference type="SAM" id="MobiDB-lite"/>
    </source>
</evidence>
<dbReference type="PANTHER" id="PTHR31297">
    <property type="entry name" value="GLUCAN ENDO-1,6-BETA-GLUCOSIDASE B"/>
    <property type="match status" value="1"/>
</dbReference>
<feature type="domain" description="Endoglucanase B carbohydrate binding" evidence="13">
    <location>
        <begin position="696"/>
        <end position="799"/>
    </location>
</feature>
<proteinExistence type="inferred from homology"/>
<gene>
    <name evidence="14" type="ORF">GSD1FS_1657</name>
</gene>
<evidence type="ECO:0000259" key="11">
    <source>
        <dbReference type="Pfam" id="PF00150"/>
    </source>
</evidence>
<dbReference type="PANTHER" id="PTHR31297:SF41">
    <property type="entry name" value="ENDOGLUCANASE, PUTATIVE (AFU_ORTHOLOGUE AFUA_5G01830)-RELATED"/>
    <property type="match status" value="1"/>
</dbReference>
<keyword evidence="9" id="KW-0812">Transmembrane</keyword>
<dbReference type="GO" id="GO:0008422">
    <property type="term" value="F:beta-glucosidase activity"/>
    <property type="evidence" value="ECO:0007669"/>
    <property type="project" value="TreeGrafter"/>
</dbReference>
<evidence type="ECO:0000256" key="6">
    <source>
        <dbReference type="ARBA" id="ARBA00023295"/>
    </source>
</evidence>
<dbReference type="InterPro" id="IPR013783">
    <property type="entry name" value="Ig-like_fold"/>
</dbReference>
<keyword evidence="9" id="KW-1133">Transmembrane helix</keyword>
<evidence type="ECO:0000256" key="3">
    <source>
        <dbReference type="ARBA" id="ARBA00022801"/>
    </source>
</evidence>
<evidence type="ECO:0000313" key="15">
    <source>
        <dbReference type="Proteomes" id="UP000487882"/>
    </source>
</evidence>
<dbReference type="GO" id="GO:0009986">
    <property type="term" value="C:cell surface"/>
    <property type="evidence" value="ECO:0007669"/>
    <property type="project" value="TreeGrafter"/>
</dbReference>
<comment type="caution">
    <text evidence="14">The sequence shown here is derived from an EMBL/GenBank/DDBJ whole genome shotgun (WGS) entry which is preliminary data.</text>
</comment>
<feature type="compositionally biased region" description="Low complexity" evidence="8">
    <location>
        <begin position="102"/>
        <end position="131"/>
    </location>
</feature>
<keyword evidence="5" id="KW-0119">Carbohydrate metabolism</keyword>
<evidence type="ECO:0000256" key="7">
    <source>
        <dbReference type="ARBA" id="ARBA00023326"/>
    </source>
</evidence>
<dbReference type="RefSeq" id="WP_155589128.1">
    <property type="nucleotide sequence ID" value="NZ_WNLP01000009.1"/>
</dbReference>
<dbReference type="InterPro" id="IPR014756">
    <property type="entry name" value="Ig_E-set"/>
</dbReference>
<organism evidence="14 15">
    <name type="scientific">Bifidobacterium canis</name>
    <dbReference type="NCBI Taxonomy" id="2610880"/>
    <lineage>
        <taxon>Bacteria</taxon>
        <taxon>Bacillati</taxon>
        <taxon>Actinomycetota</taxon>
        <taxon>Actinomycetes</taxon>
        <taxon>Bifidobacteriales</taxon>
        <taxon>Bifidobacteriaceae</taxon>
        <taxon>Bifidobacterium</taxon>
    </lineage>
</organism>
<dbReference type="SUPFAM" id="SSF51445">
    <property type="entry name" value="(Trans)glycosidases"/>
    <property type="match status" value="1"/>
</dbReference>